<evidence type="ECO:0000256" key="4">
    <source>
        <dbReference type="ARBA" id="ARBA00020268"/>
    </source>
</evidence>
<evidence type="ECO:0000256" key="8">
    <source>
        <dbReference type="ARBA" id="ARBA00022692"/>
    </source>
</evidence>
<evidence type="ECO:0000256" key="6">
    <source>
        <dbReference type="ARBA" id="ARBA00022449"/>
    </source>
</evidence>
<comment type="caution">
    <text evidence="14">The sequence shown here is derived from an EMBL/GenBank/DDBJ whole genome shotgun (WGS) entry which is preliminary data.</text>
</comment>
<dbReference type="InterPro" id="IPR050222">
    <property type="entry name" value="MATE_MdtK"/>
</dbReference>
<proteinExistence type="inferred from homology"/>
<sequence>METTAKPINQITEGRIWKPLLMFFLPIALGTLFQQLYNTVDAVVVGRFVGKEALAAVGGSSGQIINLVVGFFVGLSSGASVIISQFYGAKDTVNLNRTLHTAVAFSVAGSIFVTILGIALAEPLLAAMNTPRELMRESSLYLKIYFGGILFVFIYNIGSAALRAVGNSKSPLYYLIVCCILNVVLDCVLIVVFHMGVAGAAIATVFSQAVSAVLVLLRLARSDDPCYRLSLKGLRIEPSFLKRLLYIGLPAGFQSAMYSLSNIIIQSALNEFGTDSVAAWTAFGKIDGLCWMVIGAMGISATTFVGQNYGARKFDRMKKSVWICMGITLLFAVLIMAVFLLFADPLFRLFTDDSAVIAVGMVMLWNMVPYYWIYVPIEILTGALRGVGDVLIPTLITCLGVCALRVIWIFVMLPAHHSIETVMFTYPLTWIVTSIAFLIYFRVRVRTWK</sequence>
<feature type="transmembrane region" description="Helical" evidence="13">
    <location>
        <begin position="64"/>
        <end position="87"/>
    </location>
</feature>
<feature type="transmembrane region" description="Helical" evidence="13">
    <location>
        <begin position="99"/>
        <end position="120"/>
    </location>
</feature>
<dbReference type="GO" id="GO:0015297">
    <property type="term" value="F:antiporter activity"/>
    <property type="evidence" value="ECO:0007669"/>
    <property type="project" value="UniProtKB-KW"/>
</dbReference>
<evidence type="ECO:0000256" key="10">
    <source>
        <dbReference type="ARBA" id="ARBA00023065"/>
    </source>
</evidence>
<dbReference type="GO" id="GO:0042910">
    <property type="term" value="F:xenobiotic transmembrane transporter activity"/>
    <property type="evidence" value="ECO:0007669"/>
    <property type="project" value="InterPro"/>
</dbReference>
<dbReference type="PANTHER" id="PTHR43298">
    <property type="entry name" value="MULTIDRUG RESISTANCE PROTEIN NORM-RELATED"/>
    <property type="match status" value="1"/>
</dbReference>
<evidence type="ECO:0000256" key="7">
    <source>
        <dbReference type="ARBA" id="ARBA00022475"/>
    </source>
</evidence>
<protein>
    <recommendedName>
        <fullName evidence="4">Probable multidrug resistance protein NorM</fullName>
    </recommendedName>
    <alternativeName>
        <fullName evidence="12">Multidrug-efflux transporter</fullName>
    </alternativeName>
</protein>
<reference evidence="14" key="1">
    <citation type="submission" date="2020-10" db="EMBL/GenBank/DDBJ databases">
        <authorList>
            <person name="Gilroy R."/>
        </authorList>
    </citation>
    <scope>NUCLEOTIDE SEQUENCE</scope>
    <source>
        <strain evidence="14">CHK190-19873</strain>
    </source>
</reference>
<comment type="function">
    <text evidence="1">Multidrug efflux pump.</text>
</comment>
<comment type="subcellular location">
    <subcellularLocation>
        <location evidence="2">Cell membrane</location>
        <topology evidence="2">Multi-pass membrane protein</topology>
    </subcellularLocation>
</comment>
<dbReference type="Proteomes" id="UP000823935">
    <property type="component" value="Unassembled WGS sequence"/>
</dbReference>
<dbReference type="Pfam" id="PF01554">
    <property type="entry name" value="MatE"/>
    <property type="match status" value="2"/>
</dbReference>
<feature type="transmembrane region" description="Helical" evidence="13">
    <location>
        <begin position="321"/>
        <end position="343"/>
    </location>
</feature>
<feature type="transmembrane region" description="Helical" evidence="13">
    <location>
        <begin position="199"/>
        <end position="220"/>
    </location>
</feature>
<gene>
    <name evidence="14" type="ORF">IAB44_02530</name>
</gene>
<name>A0A9D1ER01_9FIRM</name>
<comment type="similarity">
    <text evidence="3">Belongs to the multi antimicrobial extrusion (MATE) (TC 2.A.66.1) family.</text>
</comment>
<feature type="transmembrane region" description="Helical" evidence="13">
    <location>
        <begin position="387"/>
        <end position="411"/>
    </location>
</feature>
<dbReference type="InterPro" id="IPR002528">
    <property type="entry name" value="MATE_fam"/>
</dbReference>
<dbReference type="CDD" id="cd13138">
    <property type="entry name" value="MATE_yoeA_like"/>
    <property type="match status" value="1"/>
</dbReference>
<reference evidence="14" key="2">
    <citation type="journal article" date="2021" name="PeerJ">
        <title>Extensive microbial diversity within the chicken gut microbiome revealed by metagenomics and culture.</title>
        <authorList>
            <person name="Gilroy R."/>
            <person name="Ravi A."/>
            <person name="Getino M."/>
            <person name="Pursley I."/>
            <person name="Horton D.L."/>
            <person name="Alikhan N.F."/>
            <person name="Baker D."/>
            <person name="Gharbi K."/>
            <person name="Hall N."/>
            <person name="Watson M."/>
            <person name="Adriaenssens E.M."/>
            <person name="Foster-Nyarko E."/>
            <person name="Jarju S."/>
            <person name="Secka A."/>
            <person name="Antonio M."/>
            <person name="Oren A."/>
            <person name="Chaudhuri R.R."/>
            <person name="La Ragione R."/>
            <person name="Hildebrand F."/>
            <person name="Pallen M.J."/>
        </authorList>
    </citation>
    <scope>NUCLEOTIDE SEQUENCE</scope>
    <source>
        <strain evidence="14">CHK190-19873</strain>
    </source>
</reference>
<keyword evidence="8 13" id="KW-0812">Transmembrane</keyword>
<dbReference type="NCBIfam" id="TIGR00797">
    <property type="entry name" value="matE"/>
    <property type="match status" value="1"/>
</dbReference>
<dbReference type="PANTHER" id="PTHR43298:SF2">
    <property type="entry name" value="FMN_FAD EXPORTER YEEO-RELATED"/>
    <property type="match status" value="1"/>
</dbReference>
<feature type="transmembrane region" description="Helical" evidence="13">
    <location>
        <begin position="140"/>
        <end position="165"/>
    </location>
</feature>
<keyword evidence="11 13" id="KW-0472">Membrane</keyword>
<keyword evidence="5" id="KW-0813">Transport</keyword>
<evidence type="ECO:0000256" key="5">
    <source>
        <dbReference type="ARBA" id="ARBA00022448"/>
    </source>
</evidence>
<evidence type="ECO:0000256" key="11">
    <source>
        <dbReference type="ARBA" id="ARBA00023136"/>
    </source>
</evidence>
<feature type="transmembrane region" description="Helical" evidence="13">
    <location>
        <begin position="423"/>
        <end position="443"/>
    </location>
</feature>
<dbReference type="InterPro" id="IPR048279">
    <property type="entry name" value="MdtK-like"/>
</dbReference>
<keyword evidence="9 13" id="KW-1133">Transmembrane helix</keyword>
<organism evidence="14 15">
    <name type="scientific">Candidatus Limivivens intestinipullorum</name>
    <dbReference type="NCBI Taxonomy" id="2840858"/>
    <lineage>
        <taxon>Bacteria</taxon>
        <taxon>Bacillati</taxon>
        <taxon>Bacillota</taxon>
        <taxon>Clostridia</taxon>
        <taxon>Lachnospirales</taxon>
        <taxon>Lachnospiraceae</taxon>
        <taxon>Lachnospiraceae incertae sedis</taxon>
        <taxon>Candidatus Limivivens</taxon>
    </lineage>
</organism>
<keyword evidence="7" id="KW-1003">Cell membrane</keyword>
<feature type="transmembrane region" description="Helical" evidence="13">
    <location>
        <begin position="20"/>
        <end position="37"/>
    </location>
</feature>
<evidence type="ECO:0000313" key="14">
    <source>
        <dbReference type="EMBL" id="HIS30413.1"/>
    </source>
</evidence>
<dbReference type="EMBL" id="DVIQ01000015">
    <property type="protein sequence ID" value="HIS30413.1"/>
    <property type="molecule type" value="Genomic_DNA"/>
</dbReference>
<evidence type="ECO:0000313" key="15">
    <source>
        <dbReference type="Proteomes" id="UP000823935"/>
    </source>
</evidence>
<dbReference type="AlphaFoldDB" id="A0A9D1ER01"/>
<evidence type="ECO:0000256" key="2">
    <source>
        <dbReference type="ARBA" id="ARBA00004651"/>
    </source>
</evidence>
<feature type="transmembrane region" description="Helical" evidence="13">
    <location>
        <begin position="172"/>
        <end position="193"/>
    </location>
</feature>
<dbReference type="GO" id="GO:0006811">
    <property type="term" value="P:monoatomic ion transport"/>
    <property type="evidence" value="ECO:0007669"/>
    <property type="project" value="UniProtKB-KW"/>
</dbReference>
<feature type="transmembrane region" description="Helical" evidence="13">
    <location>
        <begin position="244"/>
        <end position="269"/>
    </location>
</feature>
<dbReference type="PIRSF" id="PIRSF006603">
    <property type="entry name" value="DinF"/>
    <property type="match status" value="1"/>
</dbReference>
<feature type="transmembrane region" description="Helical" evidence="13">
    <location>
        <begin position="355"/>
        <end position="375"/>
    </location>
</feature>
<evidence type="ECO:0000256" key="1">
    <source>
        <dbReference type="ARBA" id="ARBA00003408"/>
    </source>
</evidence>
<evidence type="ECO:0000256" key="12">
    <source>
        <dbReference type="ARBA" id="ARBA00031636"/>
    </source>
</evidence>
<evidence type="ECO:0000256" key="3">
    <source>
        <dbReference type="ARBA" id="ARBA00010199"/>
    </source>
</evidence>
<dbReference type="GO" id="GO:0005886">
    <property type="term" value="C:plasma membrane"/>
    <property type="evidence" value="ECO:0007669"/>
    <property type="project" value="UniProtKB-SubCell"/>
</dbReference>
<evidence type="ECO:0000256" key="13">
    <source>
        <dbReference type="SAM" id="Phobius"/>
    </source>
</evidence>
<evidence type="ECO:0000256" key="9">
    <source>
        <dbReference type="ARBA" id="ARBA00022989"/>
    </source>
</evidence>
<keyword evidence="10" id="KW-0406">Ion transport</keyword>
<accession>A0A9D1ER01</accession>
<keyword evidence="6" id="KW-0050">Antiport</keyword>